<gene>
    <name evidence="1" type="ORF">ALO79_200071</name>
</gene>
<reference evidence="1 2" key="1">
    <citation type="submission" date="2015-09" db="EMBL/GenBank/DDBJ databases">
        <title>Genome announcement of multiple Pseudomonas syringae strains.</title>
        <authorList>
            <person name="Thakur S."/>
            <person name="Wang P.W."/>
            <person name="Gong Y."/>
            <person name="Weir B.S."/>
            <person name="Guttman D.S."/>
        </authorList>
    </citation>
    <scope>NUCLEOTIDE SEQUENCE [LARGE SCALE GENOMIC DNA]</scope>
    <source>
        <strain evidence="1 2">ICMP9419</strain>
    </source>
</reference>
<name>A0A0P9N421_PSESX</name>
<comment type="caution">
    <text evidence="1">The sequence shown here is derived from an EMBL/GenBank/DDBJ whole genome shotgun (WGS) entry which is preliminary data.</text>
</comment>
<evidence type="ECO:0000313" key="2">
    <source>
        <dbReference type="Proteomes" id="UP000050381"/>
    </source>
</evidence>
<sequence length="220" mass="24038">MQATAQQRIGQRLVVGVGDEEDVFHSLAQGGDLGVLQRQVELQENMTDPCQQPGTVRGAEFQHRDLAVGIIVDRHLRGEREVLELAWHPPLDDGRVVRRVAQGVGETVANLLDPCRVVANRIAVGIEHDVGVEGELAAGRDDPRIVDIEVELVHGGHGHGEEVMLVWRIDEDLRAAFELALRSLLDQHQRPAVGRLLQDRVAVPGHVAGGVAQEIIIAQL</sequence>
<dbReference type="EMBL" id="LJQD01000415">
    <property type="protein sequence ID" value="KPW92125.1"/>
    <property type="molecule type" value="Genomic_DNA"/>
</dbReference>
<organism evidence="1 2">
    <name type="scientific">Pseudomonas syringae pv. castaneae</name>
    <dbReference type="NCBI Taxonomy" id="264450"/>
    <lineage>
        <taxon>Bacteria</taxon>
        <taxon>Pseudomonadati</taxon>
        <taxon>Pseudomonadota</taxon>
        <taxon>Gammaproteobacteria</taxon>
        <taxon>Pseudomonadales</taxon>
        <taxon>Pseudomonadaceae</taxon>
        <taxon>Pseudomonas</taxon>
        <taxon>Pseudomonas syringae</taxon>
    </lineage>
</organism>
<proteinExistence type="predicted"/>
<protein>
    <submittedName>
        <fullName evidence="1">Prophage PssSM-03, Orf6</fullName>
    </submittedName>
</protein>
<evidence type="ECO:0000313" key="1">
    <source>
        <dbReference type="EMBL" id="KPW92125.1"/>
    </source>
</evidence>
<dbReference type="AlphaFoldDB" id="A0A0P9N421"/>
<accession>A0A0P9N421</accession>
<dbReference type="Proteomes" id="UP000050381">
    <property type="component" value="Unassembled WGS sequence"/>
</dbReference>